<organism evidence="1 2">
    <name type="scientific">Alkaliphilus serpentinus</name>
    <dbReference type="NCBI Taxonomy" id="1482731"/>
    <lineage>
        <taxon>Bacteria</taxon>
        <taxon>Bacillati</taxon>
        <taxon>Bacillota</taxon>
        <taxon>Clostridia</taxon>
        <taxon>Peptostreptococcales</taxon>
        <taxon>Natronincolaceae</taxon>
        <taxon>Alkaliphilus</taxon>
    </lineage>
</organism>
<dbReference type="AlphaFoldDB" id="A0A833HMF3"/>
<proteinExistence type="predicted"/>
<sequence length="344" mass="38929">MKKLLLKITTIGIILISLSFSLVFAGFQNEESSVKVMINYGEEITSSNKVILNLLPVNIQKENIASVEFSLDNHNWRGYNPHAKTWESNYKGAYQEYYTAFDIGETEGLVRIYVRIKDIGGKVSYGWGEINYTSNNGLPTINHILANEMAFSDKAIKQSGESFNPFIISSNDTVLILKTSNTEEISYSIDGREWSEWHTVSSNIIDLKLSFDGGEGKKLVYIRSRNQHGIEGSIYQVYYLIDKTKPQIEVSSHYHSLIHVNGRLEFDLSLLDLQSEYIDYMIEVHLGYQAISEAGRVKMYIEGRATTTSISVSNLPDSDIELKITAIDEAGNKEFKTLKVPYID</sequence>
<name>A0A833HMF3_9FIRM</name>
<dbReference type="RefSeq" id="WP_151866478.1">
    <property type="nucleotide sequence ID" value="NZ_WBZB01000040.1"/>
</dbReference>
<reference evidence="1 2" key="1">
    <citation type="submission" date="2019-10" db="EMBL/GenBank/DDBJ databases">
        <title>Alkaliphilus serpentinus sp. nov. and Alkaliphilus pronyensis sp. nov., two novel anaerobic alkaliphilic species isolated from the serpentinized-hosted hydrothermal field of the Prony Bay (New Caledonia).</title>
        <authorList>
            <person name="Postec A."/>
        </authorList>
    </citation>
    <scope>NUCLEOTIDE SEQUENCE [LARGE SCALE GENOMIC DNA]</scope>
    <source>
        <strain evidence="1 2">LacT</strain>
    </source>
</reference>
<comment type="caution">
    <text evidence="1">The sequence shown here is derived from an EMBL/GenBank/DDBJ whole genome shotgun (WGS) entry which is preliminary data.</text>
</comment>
<accession>A0A833HMF3</accession>
<evidence type="ECO:0000313" key="2">
    <source>
        <dbReference type="Proteomes" id="UP000465601"/>
    </source>
</evidence>
<dbReference type="OrthoDB" id="9826963at2"/>
<keyword evidence="2" id="KW-1185">Reference proteome</keyword>
<dbReference type="Proteomes" id="UP000465601">
    <property type="component" value="Unassembled WGS sequence"/>
</dbReference>
<dbReference type="EMBL" id="WBZB01000040">
    <property type="protein sequence ID" value="KAB3527583.1"/>
    <property type="molecule type" value="Genomic_DNA"/>
</dbReference>
<gene>
    <name evidence="1" type="ORF">F8153_11395</name>
</gene>
<evidence type="ECO:0000313" key="1">
    <source>
        <dbReference type="EMBL" id="KAB3527583.1"/>
    </source>
</evidence>
<protein>
    <submittedName>
        <fullName evidence="1">Uncharacterized protein</fullName>
    </submittedName>
</protein>